<reference evidence="6" key="1">
    <citation type="journal article" date="2012" name="Proc. Natl. Acad. Sci. U.S.A.">
        <title>Genome sequence of the button mushroom Agaricus bisporus reveals mechanisms governing adaptation to a humic-rich ecological niche.</title>
        <authorList>
            <person name="Morin E."/>
            <person name="Kohler A."/>
            <person name="Baker A.R."/>
            <person name="Foulongne-Oriol M."/>
            <person name="Lombard V."/>
            <person name="Nagy L.G."/>
            <person name="Ohm R.A."/>
            <person name="Patyshakuliyeva A."/>
            <person name="Brun A."/>
            <person name="Aerts A.L."/>
            <person name="Bailey A.M."/>
            <person name="Billette C."/>
            <person name="Coutinho P.M."/>
            <person name="Deakin G."/>
            <person name="Doddapaneni H."/>
            <person name="Floudas D."/>
            <person name="Grimwood J."/>
            <person name="Hilden K."/>
            <person name="Kuees U."/>
            <person name="LaButti K.M."/>
            <person name="Lapidus A."/>
            <person name="Lindquist E.A."/>
            <person name="Lucas S.M."/>
            <person name="Murat C."/>
            <person name="Riley R.W."/>
            <person name="Salamov A.A."/>
            <person name="Schmutz J."/>
            <person name="Subramanian V."/>
            <person name="Woesten H.A.B."/>
            <person name="Xu J."/>
            <person name="Eastwood D.C."/>
            <person name="Foster G.D."/>
            <person name="Sonnenberg A.S."/>
            <person name="Cullen D."/>
            <person name="de Vries R.P."/>
            <person name="Lundell T."/>
            <person name="Hibbett D.S."/>
            <person name="Henrissat B."/>
            <person name="Burton K.S."/>
            <person name="Kerrigan R.W."/>
            <person name="Challen M.P."/>
            <person name="Grigoriev I.V."/>
            <person name="Martin F."/>
        </authorList>
    </citation>
    <scope>NUCLEOTIDE SEQUENCE [LARGE SCALE GENOMIC DNA]</scope>
    <source>
        <strain evidence="6">JB137-S8 / ATCC MYA-4627 / FGSC 10392</strain>
    </source>
</reference>
<organism evidence="5 6">
    <name type="scientific">Agaricus bisporus var. burnettii (strain JB137-S8 / ATCC MYA-4627 / FGSC 10392)</name>
    <name type="common">White button mushroom</name>
    <dbReference type="NCBI Taxonomy" id="597362"/>
    <lineage>
        <taxon>Eukaryota</taxon>
        <taxon>Fungi</taxon>
        <taxon>Dikarya</taxon>
        <taxon>Basidiomycota</taxon>
        <taxon>Agaricomycotina</taxon>
        <taxon>Agaricomycetes</taxon>
        <taxon>Agaricomycetidae</taxon>
        <taxon>Agaricales</taxon>
        <taxon>Agaricineae</taxon>
        <taxon>Agaricaceae</taxon>
        <taxon>Agaricus</taxon>
    </lineage>
</organism>
<dbReference type="InterPro" id="IPR001138">
    <property type="entry name" value="Zn2Cys6_DnaBD"/>
</dbReference>
<dbReference type="HOGENOM" id="CLU_007340_4_0_1"/>
<evidence type="ECO:0000256" key="2">
    <source>
        <dbReference type="ARBA" id="ARBA00023242"/>
    </source>
</evidence>
<evidence type="ECO:0000256" key="3">
    <source>
        <dbReference type="SAM" id="MobiDB-lite"/>
    </source>
</evidence>
<dbReference type="eggNOG" id="ENOG502SIP3">
    <property type="taxonomic scope" value="Eukaryota"/>
</dbReference>
<feature type="compositionally biased region" description="Polar residues" evidence="3">
    <location>
        <begin position="154"/>
        <end position="168"/>
    </location>
</feature>
<feature type="region of interest" description="Disordered" evidence="3">
    <location>
        <begin position="134"/>
        <end position="181"/>
    </location>
</feature>
<protein>
    <recommendedName>
        <fullName evidence="4">Xylanolytic transcriptional activator regulatory domain-containing protein</fullName>
    </recommendedName>
</protein>
<feature type="compositionally biased region" description="Basic and acidic residues" evidence="3">
    <location>
        <begin position="1"/>
        <end position="10"/>
    </location>
</feature>
<gene>
    <name evidence="5" type="ORF">AGABI1DRAFT_124698</name>
</gene>
<dbReference type="SMART" id="SM00906">
    <property type="entry name" value="Fungal_trans"/>
    <property type="match status" value="1"/>
</dbReference>
<dbReference type="GO" id="GO:0006351">
    <property type="term" value="P:DNA-templated transcription"/>
    <property type="evidence" value="ECO:0007669"/>
    <property type="project" value="InterPro"/>
</dbReference>
<dbReference type="InParanoid" id="K5XLS9"/>
<dbReference type="Pfam" id="PF04082">
    <property type="entry name" value="Fungal_trans"/>
    <property type="match status" value="1"/>
</dbReference>
<accession>K5XLS9</accession>
<keyword evidence="6" id="KW-1185">Reference proteome</keyword>
<dbReference type="KEGG" id="abp:AGABI1DRAFT124698"/>
<dbReference type="GO" id="GO:0008270">
    <property type="term" value="F:zinc ion binding"/>
    <property type="evidence" value="ECO:0007669"/>
    <property type="project" value="InterPro"/>
</dbReference>
<dbReference type="InterPro" id="IPR050613">
    <property type="entry name" value="Sec_Metabolite_Reg"/>
</dbReference>
<sequence>MPAVGKDKGKQQKPRKKPGRVPTSCAECRRLKLRCDRNVNVSPRLNRRNLCAPVNIPCEKCVSRGCGSICPDGALTPGKNNRMILANTDELHDRIDHLTSHIRELEGALRTLQASVSSDPHPLLQKDLFHDLPPLSAPLRSSTSSSGDPIPSSEETFTISSPKTSTNPPMDPDPTARSDFCGTLSLSEHGQSSFFGSTARLEFLAHRTPKAETKPARLSHELFDFACNEYRPAEDRLTKEISRLLPPRSEASRLCELYLHYGEVMYSPLTRSELFDEIWAAADQVQSSPELRQPETLALLFMVFAISGHFDHKRRSNNNDSNEYYYLAKACLRLASRHENTLAYLQTLIHMSQYLHFSGGESASPDGRWECLCQAVRISYKMGLHLHGIRWNMPSDLAERRSRIFCEIFLLDTWTSFYSGRPPMVSLAFMDRTTPTDYDEGTDAEGNKKPGFHVWTYKYAVLLHSVMAIAFGPRPPPYSSILDLDLKIRNFPVPAQWRPVCDPEGPPPPPEIHMARFLVSFAKESTLLNLHRSYFMSALEQSPDDLAKHTFIPSVLAIYRSAWRLIRNLRYIWKAVPDLVSKVNVAWSQALSSAVVMCLFVTRTPSSPLTDPALDELDSLVELFQEAVETCEAANDLLNDLRSLRMYARQSAGRSYEQEGYPLTSSDLDRLSGKTYVLTPPPPPPTSTLISQQQQHRYTPSCHQPGSSYTHTSSTIKRDPSPTQSSATVLSDLSPSAPFGSTATLSTSSQPFSTPTAYDYALPPSHSHIPPSYTHHTSHTHLTPQPQPHPIILQDIRDFTTRGIPASPSITHYFDFAPEGSESINSIIGHPLSTSSRQQRPQQRRQSMPSYHTYSDFGIYPTSFETSFHLDYAPHQPRSPFSAVNFSTATGTTDSSFQELAQQLGFH</sequence>
<feature type="region of interest" description="Disordered" evidence="3">
    <location>
        <begin position="680"/>
        <end position="734"/>
    </location>
</feature>
<dbReference type="PANTHER" id="PTHR31001:SF56">
    <property type="entry name" value="ZN(2)-C6 FUNGAL-TYPE DOMAIN-CONTAINING PROTEIN"/>
    <property type="match status" value="1"/>
</dbReference>
<dbReference type="RefSeq" id="XP_007325981.1">
    <property type="nucleotide sequence ID" value="XM_007325919.1"/>
</dbReference>
<proteinExistence type="predicted"/>
<evidence type="ECO:0000313" key="5">
    <source>
        <dbReference type="EMBL" id="EKM84387.1"/>
    </source>
</evidence>
<dbReference type="GO" id="GO:0003677">
    <property type="term" value="F:DNA binding"/>
    <property type="evidence" value="ECO:0007669"/>
    <property type="project" value="InterPro"/>
</dbReference>
<dbReference type="GeneID" id="18826181"/>
<dbReference type="GO" id="GO:0005634">
    <property type="term" value="C:nucleus"/>
    <property type="evidence" value="ECO:0007669"/>
    <property type="project" value="UniProtKB-SubCell"/>
</dbReference>
<feature type="domain" description="Xylanolytic transcriptional activator regulatory" evidence="4">
    <location>
        <begin position="368"/>
        <end position="441"/>
    </location>
</feature>
<dbReference type="AlphaFoldDB" id="K5XLS9"/>
<dbReference type="OMA" id="CETCVKR"/>
<feature type="compositionally biased region" description="Low complexity" evidence="3">
    <location>
        <begin position="134"/>
        <end position="153"/>
    </location>
</feature>
<dbReference type="CDD" id="cd12148">
    <property type="entry name" value="fungal_TF_MHR"/>
    <property type="match status" value="1"/>
</dbReference>
<feature type="compositionally biased region" description="Low complexity" evidence="3">
    <location>
        <begin position="835"/>
        <end position="849"/>
    </location>
</feature>
<dbReference type="PANTHER" id="PTHR31001">
    <property type="entry name" value="UNCHARACTERIZED TRANSCRIPTIONAL REGULATORY PROTEIN"/>
    <property type="match status" value="1"/>
</dbReference>
<evidence type="ECO:0000256" key="1">
    <source>
        <dbReference type="ARBA" id="ARBA00004123"/>
    </source>
</evidence>
<dbReference type="EMBL" id="JH971385">
    <property type="protein sequence ID" value="EKM84387.1"/>
    <property type="molecule type" value="Genomic_DNA"/>
</dbReference>
<dbReference type="GO" id="GO:0000981">
    <property type="term" value="F:DNA-binding transcription factor activity, RNA polymerase II-specific"/>
    <property type="evidence" value="ECO:0007669"/>
    <property type="project" value="InterPro"/>
</dbReference>
<feature type="compositionally biased region" description="Polar residues" evidence="3">
    <location>
        <begin position="687"/>
        <end position="734"/>
    </location>
</feature>
<dbReference type="InterPro" id="IPR007219">
    <property type="entry name" value="XnlR_reg_dom"/>
</dbReference>
<keyword evidence="2" id="KW-0539">Nucleus</keyword>
<evidence type="ECO:0000313" key="6">
    <source>
        <dbReference type="Proteomes" id="UP000008493"/>
    </source>
</evidence>
<dbReference type="Proteomes" id="UP000008493">
    <property type="component" value="Unassembled WGS sequence"/>
</dbReference>
<feature type="region of interest" description="Disordered" evidence="3">
    <location>
        <begin position="766"/>
        <end position="786"/>
    </location>
</feature>
<dbReference type="OrthoDB" id="424974at2759"/>
<feature type="region of interest" description="Disordered" evidence="3">
    <location>
        <begin position="1"/>
        <end position="22"/>
    </location>
</feature>
<comment type="subcellular location">
    <subcellularLocation>
        <location evidence="1">Nucleus</location>
    </subcellularLocation>
</comment>
<feature type="region of interest" description="Disordered" evidence="3">
    <location>
        <begin position="829"/>
        <end position="849"/>
    </location>
</feature>
<evidence type="ECO:0000259" key="4">
    <source>
        <dbReference type="SMART" id="SM00906"/>
    </source>
</evidence>
<name>K5XLS9_AGABU</name>
<dbReference type="CDD" id="cd00067">
    <property type="entry name" value="GAL4"/>
    <property type="match status" value="1"/>
</dbReference>